<evidence type="ECO:0000256" key="1">
    <source>
        <dbReference type="SAM" id="MobiDB-lite"/>
    </source>
</evidence>
<keyword evidence="3" id="KW-1185">Reference proteome</keyword>
<gene>
    <name evidence="2" type="ORF">AKAME5_002820700</name>
</gene>
<proteinExistence type="predicted"/>
<evidence type="ECO:0000313" key="2">
    <source>
        <dbReference type="EMBL" id="GLD52220.1"/>
    </source>
</evidence>
<accession>A0AAD3MEQ9</accession>
<name>A0AAD3MEQ9_LATJO</name>
<dbReference type="AlphaFoldDB" id="A0AAD3MEQ9"/>
<comment type="caution">
    <text evidence="2">The sequence shown here is derived from an EMBL/GenBank/DDBJ whole genome shotgun (WGS) entry which is preliminary data.</text>
</comment>
<dbReference type="Proteomes" id="UP001279410">
    <property type="component" value="Unassembled WGS sequence"/>
</dbReference>
<organism evidence="2 3">
    <name type="scientific">Lates japonicus</name>
    <name type="common">Japanese lates</name>
    <dbReference type="NCBI Taxonomy" id="270547"/>
    <lineage>
        <taxon>Eukaryota</taxon>
        <taxon>Metazoa</taxon>
        <taxon>Chordata</taxon>
        <taxon>Craniata</taxon>
        <taxon>Vertebrata</taxon>
        <taxon>Euteleostomi</taxon>
        <taxon>Actinopterygii</taxon>
        <taxon>Neopterygii</taxon>
        <taxon>Teleostei</taxon>
        <taxon>Neoteleostei</taxon>
        <taxon>Acanthomorphata</taxon>
        <taxon>Carangaria</taxon>
        <taxon>Carangaria incertae sedis</taxon>
        <taxon>Centropomidae</taxon>
        <taxon>Lates</taxon>
    </lineage>
</organism>
<feature type="region of interest" description="Disordered" evidence="1">
    <location>
        <begin position="146"/>
        <end position="167"/>
    </location>
</feature>
<protein>
    <submittedName>
        <fullName evidence="2">Roundabout homolog 3 isoform X2</fullName>
    </submittedName>
</protein>
<dbReference type="EMBL" id="BRZM01003777">
    <property type="protein sequence ID" value="GLD52220.1"/>
    <property type="molecule type" value="Genomic_DNA"/>
</dbReference>
<evidence type="ECO:0000313" key="3">
    <source>
        <dbReference type="Proteomes" id="UP001279410"/>
    </source>
</evidence>
<sequence>MLTPPLCLHWRSSPPGRAPTAASSRTTTLITQAGPLRFQYFKWIMNEVPNALRHLHSHQSTVHANLWPPRPEPHDLPATQLDGQQLSRYVEIVMLTEGYPAVQCQFQAPLTLHPTNPVPPANSITSLRLALQCQCPAHRCLHSQGPARNEDNAAPPHPQICTPPNQNHEKKVVSKSSAYRRDIQGGEWGFEFDPDEDMMLVWHKVGYPPESDVSVTAHRASSSRFHWFSPQLAGNTTR</sequence>
<reference evidence="2" key="1">
    <citation type="submission" date="2022-08" db="EMBL/GenBank/DDBJ databases">
        <title>Genome sequencing of akame (Lates japonicus).</title>
        <authorList>
            <person name="Hashiguchi Y."/>
            <person name="Takahashi H."/>
        </authorList>
    </citation>
    <scope>NUCLEOTIDE SEQUENCE</scope>
    <source>
        <strain evidence="2">Kochi</strain>
    </source>
</reference>